<keyword evidence="3" id="KW-1185">Reference proteome</keyword>
<accession>A0A4C1YFK1</accession>
<protein>
    <submittedName>
        <fullName evidence="2">Uncharacterized protein</fullName>
    </submittedName>
</protein>
<sequence length="109" mass="12750">MKSVSKNTTRPRIAEPKKQANFLKMGRKSMKPYRPLPHRRSLRKLLEHPWNHQCPHIVLHEQKEQVDAQLVKSLVAETQLDSEKKLKSKRGRLLECIQGNLQVLDKLNP</sequence>
<name>A0A4C1YFK1_EUMVA</name>
<evidence type="ECO:0000313" key="3">
    <source>
        <dbReference type="Proteomes" id="UP000299102"/>
    </source>
</evidence>
<organism evidence="2 3">
    <name type="scientific">Eumeta variegata</name>
    <name type="common">Bagworm moth</name>
    <name type="synonym">Eumeta japonica</name>
    <dbReference type="NCBI Taxonomy" id="151549"/>
    <lineage>
        <taxon>Eukaryota</taxon>
        <taxon>Metazoa</taxon>
        <taxon>Ecdysozoa</taxon>
        <taxon>Arthropoda</taxon>
        <taxon>Hexapoda</taxon>
        <taxon>Insecta</taxon>
        <taxon>Pterygota</taxon>
        <taxon>Neoptera</taxon>
        <taxon>Endopterygota</taxon>
        <taxon>Lepidoptera</taxon>
        <taxon>Glossata</taxon>
        <taxon>Ditrysia</taxon>
        <taxon>Tineoidea</taxon>
        <taxon>Psychidae</taxon>
        <taxon>Oiketicinae</taxon>
        <taxon>Eumeta</taxon>
    </lineage>
</organism>
<dbReference type="AlphaFoldDB" id="A0A4C1YFK1"/>
<feature type="compositionally biased region" description="Basic residues" evidence="1">
    <location>
        <begin position="25"/>
        <end position="36"/>
    </location>
</feature>
<dbReference type="EMBL" id="BGZK01001237">
    <property type="protein sequence ID" value="GBP75151.1"/>
    <property type="molecule type" value="Genomic_DNA"/>
</dbReference>
<comment type="caution">
    <text evidence="2">The sequence shown here is derived from an EMBL/GenBank/DDBJ whole genome shotgun (WGS) entry which is preliminary data.</text>
</comment>
<evidence type="ECO:0000256" key="1">
    <source>
        <dbReference type="SAM" id="MobiDB-lite"/>
    </source>
</evidence>
<feature type="compositionally biased region" description="Polar residues" evidence="1">
    <location>
        <begin position="1"/>
        <end position="10"/>
    </location>
</feature>
<gene>
    <name evidence="2" type="ORF">EVAR_42394_1</name>
</gene>
<proteinExistence type="predicted"/>
<dbReference type="Proteomes" id="UP000299102">
    <property type="component" value="Unassembled WGS sequence"/>
</dbReference>
<reference evidence="2 3" key="1">
    <citation type="journal article" date="2019" name="Commun. Biol.">
        <title>The bagworm genome reveals a unique fibroin gene that provides high tensile strength.</title>
        <authorList>
            <person name="Kono N."/>
            <person name="Nakamura H."/>
            <person name="Ohtoshi R."/>
            <person name="Tomita M."/>
            <person name="Numata K."/>
            <person name="Arakawa K."/>
        </authorList>
    </citation>
    <scope>NUCLEOTIDE SEQUENCE [LARGE SCALE GENOMIC DNA]</scope>
</reference>
<feature type="region of interest" description="Disordered" evidence="1">
    <location>
        <begin position="1"/>
        <end position="36"/>
    </location>
</feature>
<evidence type="ECO:0000313" key="2">
    <source>
        <dbReference type="EMBL" id="GBP75151.1"/>
    </source>
</evidence>